<sequence>MTNLNHSMRPKMNEQLPEGVLKEYASQIEFLDSFGHSGAYRFQSYRQAKVLTVGSGPFLISVISALLVSGMPKLHVLVSGSEPTDRQRMLELAAHTRKTDPEVTIEEVTLQKEGLSSWREAVRPFDSILFVSQEGDIEELRVLHAVCREEKKVFLPAVCLQQVGLAGPLVHPDFEGCWESVWRRLHESAIYKAPQQISFSSTAGELLANVIVFELLKMITGADDVEQSNQFFLLNLETLEGRWHSFIPHPLVTGHTAAEWIHDFDQQLERRSSKSENGLLAYFSRLTSAESGIFHLWEEGDLKQLPLSQCRVQAVDPLSEGPAVLLPDIVCTDLMHEGARREAGLVGIEAYVSRMASLLASKLPSYQESENRIEPQEFIGVGAGETVAEGIGRGLKKSLAEVLGKRQACQLPSVIRVQLSAIEDKHCQFYLQALTTMKGAPMIGLGEEVSGFPVMWVGTSDCWYGGVGLNVTLALRDALQQALLEAQNQQACLSLQVLAVSSVHLAEQLPLIFEIPSREVTLQPDVLQSALQVLERNHKRLLVLDLAVEPFMKEEIAGVFGVLLREKESR</sequence>
<comment type="caution">
    <text evidence="2">The sequence shown here is derived from an EMBL/GenBank/DDBJ whole genome shotgun (WGS) entry which is preliminary data.</text>
</comment>
<accession>A0ABU6FX02</accession>
<reference evidence="2 3" key="1">
    <citation type="submission" date="2023-03" db="EMBL/GenBank/DDBJ databases">
        <title>Bacillus Genome Sequencing.</title>
        <authorList>
            <person name="Dunlap C."/>
        </authorList>
    </citation>
    <scope>NUCLEOTIDE SEQUENCE [LARGE SCALE GENOMIC DNA]</scope>
    <source>
        <strain evidence="2 3">BD-533</strain>
    </source>
</reference>
<keyword evidence="1" id="KW-1133">Transmembrane helix</keyword>
<name>A0ABU6FX02_9BACL</name>
<dbReference type="NCBIfam" id="TIGR03693">
    <property type="entry name" value="ocin_ThiF_like"/>
    <property type="match status" value="1"/>
</dbReference>
<evidence type="ECO:0000313" key="3">
    <source>
        <dbReference type="Proteomes" id="UP001338137"/>
    </source>
</evidence>
<dbReference type="RefSeq" id="WP_326070799.1">
    <property type="nucleotide sequence ID" value="NZ_JARLKY010000010.1"/>
</dbReference>
<feature type="transmembrane region" description="Helical" evidence="1">
    <location>
        <begin position="50"/>
        <end position="71"/>
    </location>
</feature>
<keyword evidence="3" id="KW-1185">Reference proteome</keyword>
<keyword evidence="1" id="KW-0812">Transmembrane</keyword>
<gene>
    <name evidence="2" type="ORF">P4I72_04650</name>
</gene>
<dbReference type="Gene3D" id="3.40.50.720">
    <property type="entry name" value="NAD(P)-binding Rossmann-like Domain"/>
    <property type="match status" value="1"/>
</dbReference>
<evidence type="ECO:0000256" key="1">
    <source>
        <dbReference type="SAM" id="Phobius"/>
    </source>
</evidence>
<proteinExistence type="predicted"/>
<organism evidence="2 3">
    <name type="scientific">Paenibacillus alba</name>
    <dbReference type="NCBI Taxonomy" id="1197127"/>
    <lineage>
        <taxon>Bacteria</taxon>
        <taxon>Bacillati</taxon>
        <taxon>Bacillota</taxon>
        <taxon>Bacilli</taxon>
        <taxon>Bacillales</taxon>
        <taxon>Paenibacillaceae</taxon>
        <taxon>Paenibacillus</taxon>
    </lineage>
</organism>
<keyword evidence="1" id="KW-0472">Membrane</keyword>
<evidence type="ECO:0000313" key="2">
    <source>
        <dbReference type="EMBL" id="MEC0226402.1"/>
    </source>
</evidence>
<dbReference type="InterPro" id="IPR022368">
    <property type="entry name" value="Thiazole_bacteriocin_mat_put"/>
</dbReference>
<dbReference type="Proteomes" id="UP001338137">
    <property type="component" value="Unassembled WGS sequence"/>
</dbReference>
<dbReference type="EMBL" id="JARLKY010000010">
    <property type="protein sequence ID" value="MEC0226402.1"/>
    <property type="molecule type" value="Genomic_DNA"/>
</dbReference>
<protein>
    <submittedName>
        <fullName evidence="2">Thiazole-containing bacteriocin maturation protein</fullName>
    </submittedName>
</protein>